<dbReference type="Gene3D" id="3.40.50.300">
    <property type="entry name" value="P-loop containing nucleotide triphosphate hydrolases"/>
    <property type="match status" value="1"/>
</dbReference>
<comment type="subcellular location">
    <subcellularLocation>
        <location evidence="1">Cell membrane</location>
        <topology evidence="1">Multi-pass membrane protein</topology>
    </subcellularLocation>
</comment>
<evidence type="ECO:0000256" key="1">
    <source>
        <dbReference type="ARBA" id="ARBA00004651"/>
    </source>
</evidence>
<reference evidence="10 11" key="1">
    <citation type="submission" date="2023-07" db="EMBL/GenBank/DDBJ databases">
        <title>Genomic Encyclopedia of Type Strains, Phase IV (KMG-IV): sequencing the most valuable type-strain genomes for metagenomic binning, comparative biology and taxonomic classification.</title>
        <authorList>
            <person name="Goeker M."/>
        </authorList>
    </citation>
    <scope>NUCLEOTIDE SEQUENCE [LARGE SCALE GENOMIC DNA]</scope>
    <source>
        <strain evidence="10 11">DSM 12751</strain>
    </source>
</reference>
<dbReference type="InterPro" id="IPR011527">
    <property type="entry name" value="ABC1_TM_dom"/>
</dbReference>
<keyword evidence="4 10" id="KW-0067">ATP-binding</keyword>
<evidence type="ECO:0000256" key="7">
    <source>
        <dbReference type="SAM" id="Phobius"/>
    </source>
</evidence>
<dbReference type="InterPro" id="IPR039421">
    <property type="entry name" value="Type_1_exporter"/>
</dbReference>
<keyword evidence="3" id="KW-0547">Nucleotide-binding</keyword>
<dbReference type="GO" id="GO:0005524">
    <property type="term" value="F:ATP binding"/>
    <property type="evidence" value="ECO:0007669"/>
    <property type="project" value="UniProtKB-KW"/>
</dbReference>
<dbReference type="Pfam" id="PF00005">
    <property type="entry name" value="ABC_tran"/>
    <property type="match status" value="1"/>
</dbReference>
<dbReference type="InterPro" id="IPR027417">
    <property type="entry name" value="P-loop_NTPase"/>
</dbReference>
<dbReference type="SUPFAM" id="SSF90123">
    <property type="entry name" value="ABC transporter transmembrane region"/>
    <property type="match status" value="1"/>
</dbReference>
<evidence type="ECO:0000259" key="8">
    <source>
        <dbReference type="PROSITE" id="PS50893"/>
    </source>
</evidence>
<keyword evidence="6 7" id="KW-0472">Membrane</keyword>
<evidence type="ECO:0000256" key="5">
    <source>
        <dbReference type="ARBA" id="ARBA00022989"/>
    </source>
</evidence>
<evidence type="ECO:0000313" key="11">
    <source>
        <dbReference type="Proteomes" id="UP001235840"/>
    </source>
</evidence>
<protein>
    <submittedName>
        <fullName evidence="10">ATP-binding cassette subfamily B protein</fullName>
    </submittedName>
</protein>
<evidence type="ECO:0000256" key="3">
    <source>
        <dbReference type="ARBA" id="ARBA00022741"/>
    </source>
</evidence>
<dbReference type="Proteomes" id="UP001235840">
    <property type="component" value="Unassembled WGS sequence"/>
</dbReference>
<organism evidence="10 11">
    <name type="scientific">Caldalkalibacillus horti</name>
    <dbReference type="NCBI Taxonomy" id="77523"/>
    <lineage>
        <taxon>Bacteria</taxon>
        <taxon>Bacillati</taxon>
        <taxon>Bacillota</taxon>
        <taxon>Bacilli</taxon>
        <taxon>Bacillales</taxon>
        <taxon>Bacillaceae</taxon>
        <taxon>Caldalkalibacillus</taxon>
    </lineage>
</organism>
<dbReference type="CDD" id="cd07346">
    <property type="entry name" value="ABC_6TM_exporters"/>
    <property type="match status" value="1"/>
</dbReference>
<dbReference type="RefSeq" id="WP_307391389.1">
    <property type="nucleotide sequence ID" value="NZ_BAAADK010000010.1"/>
</dbReference>
<evidence type="ECO:0000256" key="4">
    <source>
        <dbReference type="ARBA" id="ARBA00022840"/>
    </source>
</evidence>
<dbReference type="InterPro" id="IPR003439">
    <property type="entry name" value="ABC_transporter-like_ATP-bd"/>
</dbReference>
<evidence type="ECO:0000313" key="10">
    <source>
        <dbReference type="EMBL" id="MDQ0164975.1"/>
    </source>
</evidence>
<evidence type="ECO:0000256" key="6">
    <source>
        <dbReference type="ARBA" id="ARBA00023136"/>
    </source>
</evidence>
<dbReference type="SUPFAM" id="SSF52540">
    <property type="entry name" value="P-loop containing nucleoside triphosphate hydrolases"/>
    <property type="match status" value="1"/>
</dbReference>
<feature type="domain" description="ABC transporter" evidence="8">
    <location>
        <begin position="346"/>
        <end position="579"/>
    </location>
</feature>
<keyword evidence="11" id="KW-1185">Reference proteome</keyword>
<dbReference type="PROSITE" id="PS50893">
    <property type="entry name" value="ABC_TRANSPORTER_2"/>
    <property type="match status" value="1"/>
</dbReference>
<evidence type="ECO:0000256" key="2">
    <source>
        <dbReference type="ARBA" id="ARBA00022692"/>
    </source>
</evidence>
<dbReference type="PROSITE" id="PS50929">
    <property type="entry name" value="ABC_TM1F"/>
    <property type="match status" value="1"/>
</dbReference>
<dbReference type="PANTHER" id="PTHR43394:SF1">
    <property type="entry name" value="ATP-BINDING CASSETTE SUB-FAMILY B MEMBER 10, MITOCHONDRIAL"/>
    <property type="match status" value="1"/>
</dbReference>
<keyword evidence="5 7" id="KW-1133">Transmembrane helix</keyword>
<dbReference type="Pfam" id="PF00664">
    <property type="entry name" value="ABC_membrane"/>
    <property type="match status" value="1"/>
</dbReference>
<feature type="transmembrane region" description="Helical" evidence="7">
    <location>
        <begin position="282"/>
        <end position="304"/>
    </location>
</feature>
<dbReference type="PROSITE" id="PS00211">
    <property type="entry name" value="ABC_TRANSPORTER_1"/>
    <property type="match status" value="1"/>
</dbReference>
<accession>A0ABT9VVP6</accession>
<keyword evidence="2 7" id="KW-0812">Transmembrane</keyword>
<feature type="transmembrane region" description="Helical" evidence="7">
    <location>
        <begin position="66"/>
        <end position="97"/>
    </location>
</feature>
<name>A0ABT9VVP6_9BACI</name>
<evidence type="ECO:0000259" key="9">
    <source>
        <dbReference type="PROSITE" id="PS50929"/>
    </source>
</evidence>
<feature type="transmembrane region" description="Helical" evidence="7">
    <location>
        <begin position="20"/>
        <end position="46"/>
    </location>
</feature>
<comment type="caution">
    <text evidence="10">The sequence shown here is derived from an EMBL/GenBank/DDBJ whole genome shotgun (WGS) entry which is preliminary data.</text>
</comment>
<proteinExistence type="predicted"/>
<feature type="transmembrane region" description="Helical" evidence="7">
    <location>
        <begin position="254"/>
        <end position="276"/>
    </location>
</feature>
<feature type="transmembrane region" description="Helical" evidence="7">
    <location>
        <begin position="142"/>
        <end position="162"/>
    </location>
</feature>
<dbReference type="InterPro" id="IPR036640">
    <property type="entry name" value="ABC1_TM_sf"/>
</dbReference>
<dbReference type="InterPro" id="IPR017871">
    <property type="entry name" value="ABC_transporter-like_CS"/>
</dbReference>
<dbReference type="SMART" id="SM00382">
    <property type="entry name" value="AAA"/>
    <property type="match status" value="1"/>
</dbReference>
<sequence>MKGGQHTFQLMRVSGSKKRYLVFSIFFSMLSALSQMVPYATTYLLLAELMNTMTGSVTLEYSYIWSLVWISLGALVLSGISLFVGSMFAHVAAYDIIYHLRLKLTQKLSELPLGYHQVHSKGTLKGTVMTDTERLEGFIAHYLPDTVTAILFSTGVLTYLFILDWRLALFLLIPIGVAMFFQWFAFRNEKGKEIIDQFFNSIAQMNGTIVEYVQGLPVLKVFNQTVYSFQRFSRDVQAFHDYGKAYSIYSIPSFALLLVALPSAFVFIIPVGAILLANTDDYSYYVTIVFLFLLLSNGLFLPIYKLMYVGSRSRQIHKALAGITKILNEEVLPEGSHTKKPNSFDIQFDTVGFSYENKVALKDVSFYAKQGTVTALVGPSGAGKSTVAHLIARFWDVSSGSIKIGGMDVRDLKTEALYECLSIVFQDNYMYSDTIRNNIRLGNAQASDQDIERAAEAAQCHTFIQKLSDGYDTKVGSDGVHLSGGECQRIAIARLLLKDSPIVILDEATAYADAENELYIQQALNILLQHKTVLIIAHRLPTIQQADQIIVLDQGEIEEKGTHTQLIAQEGLYATLWRLNEEGHKWTLKTGKGKAL</sequence>
<dbReference type="Gene3D" id="1.20.1560.10">
    <property type="entry name" value="ABC transporter type 1, transmembrane domain"/>
    <property type="match status" value="1"/>
</dbReference>
<dbReference type="EMBL" id="JAUSTY010000003">
    <property type="protein sequence ID" value="MDQ0164975.1"/>
    <property type="molecule type" value="Genomic_DNA"/>
</dbReference>
<gene>
    <name evidence="10" type="ORF">J2S11_000875</name>
</gene>
<feature type="transmembrane region" description="Helical" evidence="7">
    <location>
        <begin position="168"/>
        <end position="186"/>
    </location>
</feature>
<feature type="domain" description="ABC transmembrane type-1" evidence="9">
    <location>
        <begin position="22"/>
        <end position="315"/>
    </location>
</feature>
<dbReference type="InterPro" id="IPR003593">
    <property type="entry name" value="AAA+_ATPase"/>
</dbReference>
<dbReference type="PANTHER" id="PTHR43394">
    <property type="entry name" value="ATP-DEPENDENT PERMEASE MDL1, MITOCHONDRIAL"/>
    <property type="match status" value="1"/>
</dbReference>